<dbReference type="Proteomes" id="UP000887567">
    <property type="component" value="Unplaced"/>
</dbReference>
<reference evidence="3" key="1">
    <citation type="submission" date="2022-11" db="UniProtKB">
        <authorList>
            <consortium name="EnsemblMetazoa"/>
        </authorList>
    </citation>
    <scope>IDENTIFICATION</scope>
</reference>
<dbReference type="GeneID" id="110237938"/>
<dbReference type="AlphaFoldDB" id="A0A913X5C6"/>
<evidence type="ECO:0000313" key="4">
    <source>
        <dbReference type="Proteomes" id="UP000887567"/>
    </source>
</evidence>
<feature type="domain" description="C2H2-type" evidence="2">
    <location>
        <begin position="61"/>
        <end position="81"/>
    </location>
</feature>
<keyword evidence="4" id="KW-1185">Reference proteome</keyword>
<dbReference type="EnsemblMetazoa" id="XM_021043559.2">
    <property type="protein sequence ID" value="XP_020899218.1"/>
    <property type="gene ID" value="LOC110237938"/>
</dbReference>
<dbReference type="RefSeq" id="XP_020899218.1">
    <property type="nucleotide sequence ID" value="XM_021043559.2"/>
</dbReference>
<dbReference type="OrthoDB" id="6480314at2759"/>
<sequence length="153" mass="17442">MPECETEHTDFNEIDVHRKKSRFNAGKVWSSPSPGSRTLELEGVIQVLKEYDSIEGNDINCCICGKLYKSKVCFTKHLWEHSIYWDTFDGVKNQERVLSIQAAIILSQPYLEFLLVTSPSSNEKRKEDVVKNSGPKKMASRKRSRGSESSVDL</sequence>
<organism evidence="3 4">
    <name type="scientific">Exaiptasia diaphana</name>
    <name type="common">Tropical sea anemone</name>
    <name type="synonym">Aiptasia pulchella</name>
    <dbReference type="NCBI Taxonomy" id="2652724"/>
    <lineage>
        <taxon>Eukaryota</taxon>
        <taxon>Metazoa</taxon>
        <taxon>Cnidaria</taxon>
        <taxon>Anthozoa</taxon>
        <taxon>Hexacorallia</taxon>
        <taxon>Actiniaria</taxon>
        <taxon>Aiptasiidae</taxon>
        <taxon>Exaiptasia</taxon>
    </lineage>
</organism>
<dbReference type="InterPro" id="IPR013087">
    <property type="entry name" value="Znf_C2H2_type"/>
</dbReference>
<dbReference type="OMA" id="EGNDINC"/>
<protein>
    <recommendedName>
        <fullName evidence="2">C2H2-type domain-containing protein</fullName>
    </recommendedName>
</protein>
<dbReference type="KEGG" id="epa:110237938"/>
<evidence type="ECO:0000256" key="1">
    <source>
        <dbReference type="SAM" id="MobiDB-lite"/>
    </source>
</evidence>
<dbReference type="PROSITE" id="PS00028">
    <property type="entry name" value="ZINC_FINGER_C2H2_1"/>
    <property type="match status" value="1"/>
</dbReference>
<feature type="region of interest" description="Disordered" evidence="1">
    <location>
        <begin position="121"/>
        <end position="153"/>
    </location>
</feature>
<proteinExistence type="predicted"/>
<name>A0A913X5C6_EXADI</name>
<evidence type="ECO:0000259" key="2">
    <source>
        <dbReference type="PROSITE" id="PS00028"/>
    </source>
</evidence>
<accession>A0A913X5C6</accession>
<evidence type="ECO:0000313" key="3">
    <source>
        <dbReference type="EnsemblMetazoa" id="XP_020899218.1"/>
    </source>
</evidence>